<dbReference type="InterPro" id="IPR032560">
    <property type="entry name" value="DUF4932"/>
</dbReference>
<reference evidence="1 2" key="1">
    <citation type="journal article" date="2018" name="BMC Genomics">
        <title>Whole genome analysis reveals the diversity and evolutionary relationships between necrotic enteritis-causing strains of Clostridium perfringens.</title>
        <authorList>
            <person name="Lacey J.A."/>
            <person name="Allnutt T.R."/>
            <person name="Vezina B."/>
            <person name="Van T.T.H."/>
            <person name="Stent T."/>
            <person name="Han X."/>
            <person name="Rood J.I."/>
            <person name="Wade B."/>
            <person name="Keyburn A.L."/>
            <person name="Seeman T."/>
            <person name="Chen H."/>
            <person name="Haring V."/>
            <person name="Johanesen P.A."/>
            <person name="Lyras D."/>
            <person name="Moore R.J."/>
        </authorList>
    </citation>
    <scope>NUCLEOTIDE SEQUENCE [LARGE SCALE GENOMIC DNA]</scope>
    <source>
        <strain evidence="1 2">EUR-NE15</strain>
    </source>
</reference>
<dbReference type="GeneID" id="93002914"/>
<gene>
    <name evidence="1" type="ORF">CYK91_00815</name>
</gene>
<dbReference type="EMBL" id="PJTB01000001">
    <property type="protein sequence ID" value="PWX41698.1"/>
    <property type="molecule type" value="Genomic_DNA"/>
</dbReference>
<dbReference type="RefSeq" id="WP_004458203.1">
    <property type="nucleotide sequence ID" value="NZ_CATNYC010000002.1"/>
</dbReference>
<dbReference type="Proteomes" id="UP000247117">
    <property type="component" value="Unassembled WGS sequence"/>
</dbReference>
<name>A0AB37C7S9_CLOPF</name>
<dbReference type="Pfam" id="PF16286">
    <property type="entry name" value="DUF4932"/>
    <property type="match status" value="1"/>
</dbReference>
<organism evidence="1 2">
    <name type="scientific">Clostridium perfringens</name>
    <dbReference type="NCBI Taxonomy" id="1502"/>
    <lineage>
        <taxon>Bacteria</taxon>
        <taxon>Bacillati</taxon>
        <taxon>Bacillota</taxon>
        <taxon>Clostridia</taxon>
        <taxon>Eubacteriales</taxon>
        <taxon>Clostridiaceae</taxon>
        <taxon>Clostridium</taxon>
    </lineage>
</organism>
<dbReference type="AlphaFoldDB" id="A0AB37C7S9"/>
<accession>A0AB37C7S9</accession>
<evidence type="ECO:0000313" key="1">
    <source>
        <dbReference type="EMBL" id="PWX41698.1"/>
    </source>
</evidence>
<evidence type="ECO:0000313" key="2">
    <source>
        <dbReference type="Proteomes" id="UP000247117"/>
    </source>
</evidence>
<protein>
    <submittedName>
        <fullName evidence="1">DUF4932 domain-containing protein</fullName>
    </submittedName>
</protein>
<proteinExistence type="predicted"/>
<comment type="caution">
    <text evidence="1">The sequence shown here is derived from an EMBL/GenBank/DDBJ whole genome shotgun (WGS) entry which is preliminary data.</text>
</comment>
<sequence length="337" mass="40674">MRNLILEVNKNIELMNIILLTSRYSEILSERFGFKVDFVDYSNEKYIRDINDYFQKYSDHEIYIKLEEMIKDGFFLGRPMVFALALDNEEGADFKYEISEFNIKLSGGIKKLEEFRVLFNSFKEETKFDDFFSKVEVYYKDDLEYFNRILEKYNFINNLEEFSGNKNTNYNFVMSNLSKYNFGFDLNKDKEKYINIVFNLSIFLGDAIFIDNDYDICNLIFHELSHPVINPLTESNLALVNEYKEIHEELEKYKSEFSGYGDWEECVNEHIVRALSIHLSKKYFDIDFTNRRIEFDYNLGYRYIKEIVSKLEEYEKNRNRYKSIEEFYPELIKVFVI</sequence>